<feature type="region of interest" description="Disordered" evidence="1">
    <location>
        <begin position="562"/>
        <end position="661"/>
    </location>
</feature>
<sequence length="1208" mass="131969">MGIKFASLRHPDVVVMAPALTEAGQSQNFKLPPSAHSSPGSPVSVAFNGVKKLAVPHLLSDANLCKNRTKKFCGSEKLICQRVNGFQKLEDTRFLDPNFDAFENLTTLAIASELTKGTGEDLCAGRQKHPGEKSKGHSKEGKFIMNQCDPSMGDHQDNMGFQKPNNAVPNTECANLMKDKTLSNDMDQLLKNLGAAISGNELSSGTDLGQNVEDILQVINNMETNPPETDSMNTDNMGLGNMDPTENVEAESMFQMADGADLSTLERELLNVDMMNMCVDVNINDNTLELENKEALSAVRLEDVRKKQFELERKCEFLGRRLRKLHARSLGKHASGEVTGVLEQAYRMLQSASGKEGENSTENSDSQIVQTSGSVVVKVEPNVKEKRVKGISSSSLANLFRRLDVISQQQAAITSRQQVPHKYFGAGSGDHSTVAVSNNGISAFPKFLSETKEEVEQVSGQLHTQVEVVEHAFDSDATASSSGGESCDEMQNFNNPHQVSVSIGKRAAWRWARDRAGVASRWTWLQAQISDLEYRIRQHNEIHRQIRAAKGHVCLGEAPAGAAVAPGSGAPPPSPAPAPASAPASAPAPGGVGGGRASGPHPNHHHLHHHHHHHALVVNGFHGSLPGGAKTSTNASPAATAAPSTPAPAPTPPGPAPAPTDSCGSVGVCGGLDAGGAGCSRTRPLVRGVFRKRKLLQVAGLHVVSKKAARAVTVRCGCQPPLSWCALCTGRADPTAPLPQPDLLTPAERVALLDPCFHPVLSFPEDVPQHIHYEAIMRTSDWQQKTLRSNLKALKSSGSVKTEKDVSHERRHKKPQVEHRRKYTSRLKKTAANTLTAKIKRKLSKGRKTKSHDPNNHSLQRLKRKRSLVKGNMGSYHQFREDGEDDTGMDSAMGSKYTSPVPSPCSAGGMSTVSDRLANFSQGKERGDGSRRKRENSYDIDNIVIPYSIAASTRLEKLQYKEIPTPKWRIVERSFESPIKLDLKNNGVVRRSSQESDVEDMCEDTIALRHDRCEIEERKKFMSYIKLPYSGRGRTRRTDSRAESSGANTPDPLSPNNMLDLPGEGGGSPMTSPPATPLSSHQDMELPPRRRTISQSRWIREKEEIRSITPDHVTEVPPFDPRSFPLSDETYDKMLKSMPEGHPFPPVMMEPKKITKALEMGEVSQPASPGTDSTESALGEGEDPNDPEWTVEEEKEFERDRMKMAVKR</sequence>
<protein>
    <recommendedName>
        <fullName evidence="2">PEHE domain-containing protein</fullName>
    </recommendedName>
</protein>
<dbReference type="AlphaFoldDB" id="A0AAN9VZD9"/>
<evidence type="ECO:0000313" key="4">
    <source>
        <dbReference type="Proteomes" id="UP001378592"/>
    </source>
</evidence>
<feature type="compositionally biased region" description="Acidic residues" evidence="1">
    <location>
        <begin position="1180"/>
        <end position="1195"/>
    </location>
</feature>
<proteinExistence type="predicted"/>
<dbReference type="SMART" id="SM01300">
    <property type="entry name" value="PEHE"/>
    <property type="match status" value="1"/>
</dbReference>
<feature type="region of interest" description="Disordered" evidence="1">
    <location>
        <begin position="1161"/>
        <end position="1208"/>
    </location>
</feature>
<organism evidence="3 4">
    <name type="scientific">Gryllus longicercus</name>
    <dbReference type="NCBI Taxonomy" id="2509291"/>
    <lineage>
        <taxon>Eukaryota</taxon>
        <taxon>Metazoa</taxon>
        <taxon>Ecdysozoa</taxon>
        <taxon>Arthropoda</taxon>
        <taxon>Hexapoda</taxon>
        <taxon>Insecta</taxon>
        <taxon>Pterygota</taxon>
        <taxon>Neoptera</taxon>
        <taxon>Polyneoptera</taxon>
        <taxon>Orthoptera</taxon>
        <taxon>Ensifera</taxon>
        <taxon>Gryllidea</taxon>
        <taxon>Grylloidea</taxon>
        <taxon>Gryllidae</taxon>
        <taxon>Gryllinae</taxon>
        <taxon>Gryllus</taxon>
    </lineage>
</organism>
<feature type="region of interest" description="Disordered" evidence="1">
    <location>
        <begin position="794"/>
        <end position="913"/>
    </location>
</feature>
<feature type="compositionally biased region" description="Low complexity" evidence="1">
    <location>
        <begin position="629"/>
        <end position="644"/>
    </location>
</feature>
<dbReference type="PANTHER" id="PTHR22443:SF18">
    <property type="entry name" value="NON-SPECIFIC LETHAL 1, ISOFORM M"/>
    <property type="match status" value="1"/>
</dbReference>
<feature type="compositionally biased region" description="Basic residues" evidence="1">
    <location>
        <begin position="838"/>
        <end position="850"/>
    </location>
</feature>
<feature type="compositionally biased region" description="Pro residues" evidence="1">
    <location>
        <begin position="569"/>
        <end position="580"/>
    </location>
</feature>
<feature type="compositionally biased region" description="Basic and acidic residues" evidence="1">
    <location>
        <begin position="1196"/>
        <end position="1208"/>
    </location>
</feature>
<feature type="region of interest" description="Disordered" evidence="1">
    <location>
        <begin position="1031"/>
        <end position="1095"/>
    </location>
</feature>
<dbReference type="GO" id="GO:0044545">
    <property type="term" value="C:NSL complex"/>
    <property type="evidence" value="ECO:0007669"/>
    <property type="project" value="TreeGrafter"/>
</dbReference>
<name>A0AAN9VZD9_9ORTH</name>
<feature type="compositionally biased region" description="Basic residues" evidence="1">
    <location>
        <begin position="809"/>
        <end position="829"/>
    </location>
</feature>
<dbReference type="Proteomes" id="UP001378592">
    <property type="component" value="Unassembled WGS sequence"/>
</dbReference>
<dbReference type="GO" id="GO:0035035">
    <property type="term" value="F:histone acetyltransferase binding"/>
    <property type="evidence" value="ECO:0007669"/>
    <property type="project" value="TreeGrafter"/>
</dbReference>
<feature type="compositionally biased region" description="Basic residues" evidence="1">
    <location>
        <begin position="602"/>
        <end position="615"/>
    </location>
</feature>
<comment type="caution">
    <text evidence="3">The sequence shown here is derived from an EMBL/GenBank/DDBJ whole genome shotgun (WGS) entry which is preliminary data.</text>
</comment>
<evidence type="ECO:0000259" key="2">
    <source>
        <dbReference type="SMART" id="SM01300"/>
    </source>
</evidence>
<gene>
    <name evidence="3" type="ORF">R5R35_012190</name>
</gene>
<reference evidence="3 4" key="1">
    <citation type="submission" date="2024-03" db="EMBL/GenBank/DDBJ databases">
        <title>The genome assembly and annotation of the cricket Gryllus longicercus Weissman &amp; Gray.</title>
        <authorList>
            <person name="Szrajer S."/>
            <person name="Gray D."/>
            <person name="Ylla G."/>
        </authorList>
    </citation>
    <scope>NUCLEOTIDE SEQUENCE [LARGE SCALE GENOMIC DNA]</scope>
    <source>
        <strain evidence="3">DAG 2021-001</strain>
        <tissue evidence="3">Whole body minus gut</tissue>
    </source>
</reference>
<evidence type="ECO:0000256" key="1">
    <source>
        <dbReference type="SAM" id="MobiDB-lite"/>
    </source>
</evidence>
<feature type="domain" description="PEHE" evidence="2">
    <location>
        <begin position="963"/>
        <end position="1098"/>
    </location>
</feature>
<dbReference type="PANTHER" id="PTHR22443">
    <property type="entry name" value="NON-SPECIFIC LETHAL 1, ISOFORM M"/>
    <property type="match status" value="1"/>
</dbReference>
<feature type="compositionally biased region" description="Pro residues" evidence="1">
    <location>
        <begin position="645"/>
        <end position="658"/>
    </location>
</feature>
<accession>A0AAN9VZD9</accession>
<dbReference type="InterPro" id="IPR029332">
    <property type="entry name" value="PEHE_dom"/>
</dbReference>
<evidence type="ECO:0000313" key="3">
    <source>
        <dbReference type="EMBL" id="KAK7870995.1"/>
    </source>
</evidence>
<dbReference type="EMBL" id="JAZDUA010000048">
    <property type="protein sequence ID" value="KAK7870995.1"/>
    <property type="molecule type" value="Genomic_DNA"/>
</dbReference>
<feature type="compositionally biased region" description="Polar residues" evidence="1">
    <location>
        <begin position="1165"/>
        <end position="1176"/>
    </location>
</feature>
<dbReference type="InterPro" id="IPR026180">
    <property type="entry name" value="NSL1"/>
</dbReference>
<keyword evidence="4" id="KW-1185">Reference proteome</keyword>